<evidence type="ECO:0000256" key="1">
    <source>
        <dbReference type="ARBA" id="ARBA00023054"/>
    </source>
</evidence>
<sequence length="564" mass="67371">MEGSQSLETQTSDMELMKKMEDDHLRLQRQVRMIQIDRLHRTMGVHPQFRRQDQLLRTLKKEYINLIKDLKIARSGAHKKKDKRMRSELTRALLIRIKTEFDCEAGLTTMHQIDGLLHDNSKEMLSLRKRTNANEGQIEKRRQQSENRLVSMENRLEAAKLRFNAVQYENKKIREEIEHMLKDRAAFNQAWDKLMGALSKGKKFLIDLFESSTLAYDQRDEWCTKLRSLQEKGKMDQSLQVQEMRELQKYFDHEMKLYNFLAKKGIIRINKKQEQKEEEQKIKEEEKLEREYNKHCKILTEIHNYTNEVNTKKIIMNFQDIEHTNFSMYKLLTEYCAENEVLNRELNRVRQLVVDRRDWNEMMEARRTEKLQALRDDLENKKKITNELRGRLEEKNLLLNDTMAKIEEIFKMLDCSLEPFQNLLGNKQPSLRRLNLTLRLITDKIKEHIETVYYYERFIQKKSDKSNTSRLKKYTVHAEQRPSYTPLPINLIIPGDPCPSCVEARWMSRVTDTQEVPFNHKMALQALTELSTDPAFMTSDRVHPLTECRVSRSRLILARTYMSY</sequence>
<name>A0ABM3MCB3_GALME</name>
<dbReference type="GeneID" id="113513840"/>
<feature type="coiled-coil region" evidence="2">
    <location>
        <begin position="332"/>
        <end position="395"/>
    </location>
</feature>
<evidence type="ECO:0000313" key="4">
    <source>
        <dbReference type="Proteomes" id="UP001652740"/>
    </source>
</evidence>
<evidence type="ECO:0000259" key="3">
    <source>
        <dbReference type="Pfam" id="PF21773"/>
    </source>
</evidence>
<feature type="coiled-coil region" evidence="2">
    <location>
        <begin position="266"/>
        <end position="295"/>
    </location>
</feature>
<proteinExistence type="predicted"/>
<protein>
    <submittedName>
        <fullName evidence="5">Coiled-coil domain-containing protein 63-like</fullName>
    </submittedName>
</protein>
<dbReference type="RefSeq" id="XP_052749058.1">
    <property type="nucleotide sequence ID" value="XM_052893098.1"/>
</dbReference>
<feature type="domain" description="ODAD1 central coiled coil region" evidence="3">
    <location>
        <begin position="150"/>
        <end position="425"/>
    </location>
</feature>
<dbReference type="InterPro" id="IPR049258">
    <property type="entry name" value="ODAD1_CC"/>
</dbReference>
<dbReference type="PANTHER" id="PTHR21694:SF18">
    <property type="entry name" value="COILED-COIL DOMAIN-CONTAINING PROTEIN 63"/>
    <property type="match status" value="1"/>
</dbReference>
<keyword evidence="1 2" id="KW-0175">Coiled coil</keyword>
<gene>
    <name evidence="5" type="primary">LOC113513840</name>
</gene>
<evidence type="ECO:0000256" key="2">
    <source>
        <dbReference type="SAM" id="Coils"/>
    </source>
</evidence>
<accession>A0ABM3MCB3</accession>
<dbReference type="PANTHER" id="PTHR21694">
    <property type="entry name" value="COILED-COIL DOMAIN-CONTAINING PROTEIN 63"/>
    <property type="match status" value="1"/>
</dbReference>
<keyword evidence="4" id="KW-1185">Reference proteome</keyword>
<dbReference type="InterPro" id="IPR051876">
    <property type="entry name" value="ODA-DC/CCD"/>
</dbReference>
<dbReference type="Proteomes" id="UP001652740">
    <property type="component" value="Unplaced"/>
</dbReference>
<dbReference type="Pfam" id="PF21773">
    <property type="entry name" value="ODAD1_CC"/>
    <property type="match status" value="1"/>
</dbReference>
<evidence type="ECO:0000313" key="5">
    <source>
        <dbReference type="RefSeq" id="XP_052749058.1"/>
    </source>
</evidence>
<organism evidence="4 5">
    <name type="scientific">Galleria mellonella</name>
    <name type="common">Greater wax moth</name>
    <dbReference type="NCBI Taxonomy" id="7137"/>
    <lineage>
        <taxon>Eukaryota</taxon>
        <taxon>Metazoa</taxon>
        <taxon>Ecdysozoa</taxon>
        <taxon>Arthropoda</taxon>
        <taxon>Hexapoda</taxon>
        <taxon>Insecta</taxon>
        <taxon>Pterygota</taxon>
        <taxon>Neoptera</taxon>
        <taxon>Endopterygota</taxon>
        <taxon>Lepidoptera</taxon>
        <taxon>Glossata</taxon>
        <taxon>Ditrysia</taxon>
        <taxon>Pyraloidea</taxon>
        <taxon>Pyralidae</taxon>
        <taxon>Galleriinae</taxon>
        <taxon>Galleria</taxon>
    </lineage>
</organism>
<feature type="coiled-coil region" evidence="2">
    <location>
        <begin position="135"/>
        <end position="176"/>
    </location>
</feature>
<reference evidence="5" key="1">
    <citation type="submission" date="2025-08" db="UniProtKB">
        <authorList>
            <consortium name="RefSeq"/>
        </authorList>
    </citation>
    <scope>IDENTIFICATION</scope>
    <source>
        <tissue evidence="5">Whole larvae</tissue>
    </source>
</reference>